<dbReference type="PANTHER" id="PTHR46910:SF5">
    <property type="entry name" value="ZN(II)2CYS6 TRANSCRIPTION FACTOR (EUROFUNG)"/>
    <property type="match status" value="1"/>
</dbReference>
<accession>A0A517L7W1</accession>
<evidence type="ECO:0000313" key="5">
    <source>
        <dbReference type="EMBL" id="QDS71711.1"/>
    </source>
</evidence>
<dbReference type="EMBL" id="CP042190">
    <property type="protein sequence ID" value="QDS71711.1"/>
    <property type="molecule type" value="Genomic_DNA"/>
</dbReference>
<evidence type="ECO:0000256" key="2">
    <source>
        <dbReference type="SAM" id="Coils"/>
    </source>
</evidence>
<organism evidence="5 6">
    <name type="scientific">Venturia effusa</name>
    <dbReference type="NCBI Taxonomy" id="50376"/>
    <lineage>
        <taxon>Eukaryota</taxon>
        <taxon>Fungi</taxon>
        <taxon>Dikarya</taxon>
        <taxon>Ascomycota</taxon>
        <taxon>Pezizomycotina</taxon>
        <taxon>Dothideomycetes</taxon>
        <taxon>Pleosporomycetidae</taxon>
        <taxon>Venturiales</taxon>
        <taxon>Venturiaceae</taxon>
        <taxon>Venturia</taxon>
    </lineage>
</organism>
<feature type="domain" description="Xylanolytic transcriptional activator regulatory" evidence="4">
    <location>
        <begin position="292"/>
        <end position="363"/>
    </location>
</feature>
<dbReference type="InterPro" id="IPR050987">
    <property type="entry name" value="AtrR-like"/>
</dbReference>
<dbReference type="Pfam" id="PF04082">
    <property type="entry name" value="Fungal_trans"/>
    <property type="match status" value="1"/>
</dbReference>
<keyword evidence="6" id="KW-1185">Reference proteome</keyword>
<dbReference type="STRING" id="50376.A0A517L7W1"/>
<reference evidence="5 6" key="1">
    <citation type="submission" date="2019-07" db="EMBL/GenBank/DDBJ databases">
        <title>Finished genome of Venturia effusa.</title>
        <authorList>
            <person name="Young C.A."/>
            <person name="Cox M.P."/>
            <person name="Ganley A.R.D."/>
            <person name="David W.J."/>
        </authorList>
    </citation>
    <scope>NUCLEOTIDE SEQUENCE [LARGE SCALE GENOMIC DNA]</scope>
    <source>
        <strain evidence="6">albino</strain>
    </source>
</reference>
<evidence type="ECO:0000313" key="6">
    <source>
        <dbReference type="Proteomes" id="UP000316270"/>
    </source>
</evidence>
<dbReference type="OrthoDB" id="103819at2759"/>
<evidence type="ECO:0000256" key="1">
    <source>
        <dbReference type="ARBA" id="ARBA00023242"/>
    </source>
</evidence>
<feature type="compositionally biased region" description="Polar residues" evidence="3">
    <location>
        <begin position="1"/>
        <end position="11"/>
    </location>
</feature>
<evidence type="ECO:0000256" key="3">
    <source>
        <dbReference type="SAM" id="MobiDB-lite"/>
    </source>
</evidence>
<protein>
    <recommendedName>
        <fullName evidence="4">Xylanolytic transcriptional activator regulatory domain-containing protein</fullName>
    </recommendedName>
</protein>
<dbReference type="GO" id="GO:0006351">
    <property type="term" value="P:DNA-templated transcription"/>
    <property type="evidence" value="ECO:0007669"/>
    <property type="project" value="InterPro"/>
</dbReference>
<dbReference type="PANTHER" id="PTHR46910">
    <property type="entry name" value="TRANSCRIPTION FACTOR PDR1"/>
    <property type="match status" value="1"/>
</dbReference>
<dbReference type="Proteomes" id="UP000316270">
    <property type="component" value="Chromosome 6"/>
</dbReference>
<sequence>MDSESEGATGTTERKRAPRQRVLISNQYEKKIDGIEDRLAGIEQALKSLVSRLGTSPHISSASSKPAINSPARADTTTKVAAETPAAFEGNTTTHAHSIFARDVLEKAVESSPFTGSNPEVTAALQSLKNIVSRLSIQSSTHEFLSSSPFAQEPADVSTLRNLQLPPQKLVHELLQRTSKTEAVFFTKFFPFLDKQRFIELCDEVYRENGDCSQPRLLLFHGGLFWLFNEFSTLQADHVMVEPFGQYANLCRQNLETLLNSLTLLMPATLENTQALLIGCAYGVEVSKPTLCWSLNSTAASFCMSLGYHRRETMKNDTEEEKKVKYTVFWNMYMTDKHLSLRLGRASILQDWDINIPRPVRSSARAHPDGSKWLDMNYYWIQIAEIQGQVYQHLYSPGSFSKPNEERAQWASMAAARLQECHDARDRNIEPYTEDFMGDISRLLAQSDEVVFHSVMALIYRAIPPPIDQAPSTFSRDCVYSARKSLQAHLLCANNYKFRTPKLWAGYIQWSILNLPFTPFMVVFCHVIAIYSSDDLELLSAFVESLKPLPDQNSEGIEKLYRLCFVFHQVARLYVEAKAQEARTQAQPQVNLTAEAAFDPYLSMLGFAPNQTQYLVPEWPQPPDFAADWPKGTGFTANDNIQDWFSGNSNIMSLLDQDMDYLNASMNLNTANNSNYQQ</sequence>
<name>A0A517L7W1_9PEZI</name>
<feature type="region of interest" description="Disordered" evidence="3">
    <location>
        <begin position="1"/>
        <end position="21"/>
    </location>
</feature>
<keyword evidence="1" id="KW-0539">Nucleus</keyword>
<dbReference type="SMART" id="SM00906">
    <property type="entry name" value="Fungal_trans"/>
    <property type="match status" value="1"/>
</dbReference>
<dbReference type="CDD" id="cd12148">
    <property type="entry name" value="fungal_TF_MHR"/>
    <property type="match status" value="1"/>
</dbReference>
<feature type="coiled-coil region" evidence="2">
    <location>
        <begin position="25"/>
        <end position="52"/>
    </location>
</feature>
<gene>
    <name evidence="5" type="ORF">FKW77_008501</name>
</gene>
<dbReference type="InterPro" id="IPR007219">
    <property type="entry name" value="XnlR_reg_dom"/>
</dbReference>
<dbReference type="AlphaFoldDB" id="A0A517L7W1"/>
<dbReference type="GO" id="GO:0003700">
    <property type="term" value="F:DNA-binding transcription factor activity"/>
    <property type="evidence" value="ECO:0007669"/>
    <property type="project" value="InterPro"/>
</dbReference>
<dbReference type="GO" id="GO:0003677">
    <property type="term" value="F:DNA binding"/>
    <property type="evidence" value="ECO:0007669"/>
    <property type="project" value="InterPro"/>
</dbReference>
<proteinExistence type="predicted"/>
<evidence type="ECO:0000259" key="4">
    <source>
        <dbReference type="SMART" id="SM00906"/>
    </source>
</evidence>
<dbReference type="GO" id="GO:0008270">
    <property type="term" value="F:zinc ion binding"/>
    <property type="evidence" value="ECO:0007669"/>
    <property type="project" value="InterPro"/>
</dbReference>
<keyword evidence="2" id="KW-0175">Coiled coil</keyword>